<evidence type="ECO:0000313" key="4">
    <source>
        <dbReference type="Proteomes" id="UP000231279"/>
    </source>
</evidence>
<accession>A0A2G9GAP3</accession>
<dbReference type="EC" id="2.3.1.48" evidence="3"/>
<evidence type="ECO:0000256" key="1">
    <source>
        <dbReference type="SAM" id="MobiDB-lite"/>
    </source>
</evidence>
<dbReference type="PANTHER" id="PTHR46309:SF1">
    <property type="entry name" value="PHD FINGER PROTEIN 12"/>
    <property type="match status" value="1"/>
</dbReference>
<comment type="caution">
    <text evidence="3">The sequence shown here is derived from an EMBL/GenBank/DDBJ whole genome shotgun (WGS) entry which is preliminary data.</text>
</comment>
<dbReference type="EMBL" id="NKXS01005989">
    <property type="protein sequence ID" value="PIN02292.1"/>
    <property type="molecule type" value="Genomic_DNA"/>
</dbReference>
<evidence type="ECO:0000259" key="2">
    <source>
        <dbReference type="Pfam" id="PF23209"/>
    </source>
</evidence>
<feature type="region of interest" description="Disordered" evidence="1">
    <location>
        <begin position="109"/>
        <end position="133"/>
    </location>
</feature>
<reference evidence="4" key="1">
    <citation type="journal article" date="2018" name="Gigascience">
        <title>Genome assembly of the Pink Ipe (Handroanthus impetiginosus, Bignoniaceae), a highly valued, ecologically keystone Neotropical timber forest tree.</title>
        <authorList>
            <person name="Silva-Junior O.B."/>
            <person name="Grattapaglia D."/>
            <person name="Novaes E."/>
            <person name="Collevatti R.G."/>
        </authorList>
    </citation>
    <scope>NUCLEOTIDE SEQUENCE [LARGE SCALE GENOMIC DNA]</scope>
    <source>
        <strain evidence="4">cv. UFG-1</strain>
    </source>
</reference>
<dbReference type="PANTHER" id="PTHR46309">
    <property type="entry name" value="PHD FINGER PROTEIN 12"/>
    <property type="match status" value="1"/>
</dbReference>
<dbReference type="GO" id="GO:0005634">
    <property type="term" value="C:nucleus"/>
    <property type="evidence" value="ECO:0007669"/>
    <property type="project" value="TreeGrafter"/>
</dbReference>
<dbReference type="Pfam" id="PF23209">
    <property type="entry name" value="IDM1_C"/>
    <property type="match status" value="1"/>
</dbReference>
<dbReference type="GO" id="GO:0061733">
    <property type="term" value="F:protein-lysine-acetyltransferase activity"/>
    <property type="evidence" value="ECO:0007669"/>
    <property type="project" value="UniProtKB-EC"/>
</dbReference>
<feature type="region of interest" description="Disordered" evidence="1">
    <location>
        <begin position="155"/>
        <end position="178"/>
    </location>
</feature>
<dbReference type="GO" id="GO:0003714">
    <property type="term" value="F:transcription corepressor activity"/>
    <property type="evidence" value="ECO:0007669"/>
    <property type="project" value="InterPro"/>
</dbReference>
<keyword evidence="3" id="KW-0012">Acyltransferase</keyword>
<feature type="region of interest" description="Disordered" evidence="1">
    <location>
        <begin position="193"/>
        <end position="245"/>
    </location>
</feature>
<name>A0A2G9GAP3_9LAMI</name>
<keyword evidence="3" id="KW-0808">Transferase</keyword>
<feature type="compositionally biased region" description="Polar residues" evidence="1">
    <location>
        <begin position="214"/>
        <end position="223"/>
    </location>
</feature>
<dbReference type="AlphaFoldDB" id="A0A2G9GAP3"/>
<sequence length="245" mass="26959">MPFIGTREIYRRQGMCRRLLSAIETELCSLKVELLIIPAITEHLNTWTTVFGFHQLEDWLKKEMKSMSMLVFPETDMLQKELVKPESLDGVKLPESIKNQSRLPVLVEKCDPQDSGSPTPAIPSKDNSAASASDSFCESDVLHARKGTILVENKQKELSSMKDNANSTRKVEKSSALSDVDANDVCNKKTIDGGVQQASDSSVEVSVEDAAETINKNQNSSGTDKADVEREIPLASRISSSEDLA</sequence>
<evidence type="ECO:0000313" key="3">
    <source>
        <dbReference type="EMBL" id="PIN02292.1"/>
    </source>
</evidence>
<dbReference type="Proteomes" id="UP000231279">
    <property type="component" value="Unassembled WGS sequence"/>
</dbReference>
<feature type="domain" description="Increased DNA methylation 1 C-terminal" evidence="2">
    <location>
        <begin position="1"/>
        <end position="81"/>
    </location>
</feature>
<gene>
    <name evidence="3" type="ORF">CDL12_25195</name>
</gene>
<feature type="compositionally biased region" description="Low complexity" evidence="1">
    <location>
        <begin position="195"/>
        <end position="205"/>
    </location>
</feature>
<dbReference type="InterPro" id="IPR042163">
    <property type="entry name" value="PHF12"/>
</dbReference>
<dbReference type="InterPro" id="IPR056511">
    <property type="entry name" value="IDM1_C"/>
</dbReference>
<proteinExistence type="predicted"/>
<keyword evidence="4" id="KW-1185">Reference proteome</keyword>
<dbReference type="OrthoDB" id="429143at2759"/>
<organism evidence="3 4">
    <name type="scientific">Handroanthus impetiginosus</name>
    <dbReference type="NCBI Taxonomy" id="429701"/>
    <lineage>
        <taxon>Eukaryota</taxon>
        <taxon>Viridiplantae</taxon>
        <taxon>Streptophyta</taxon>
        <taxon>Embryophyta</taxon>
        <taxon>Tracheophyta</taxon>
        <taxon>Spermatophyta</taxon>
        <taxon>Magnoliopsida</taxon>
        <taxon>eudicotyledons</taxon>
        <taxon>Gunneridae</taxon>
        <taxon>Pentapetalae</taxon>
        <taxon>asterids</taxon>
        <taxon>lamiids</taxon>
        <taxon>Lamiales</taxon>
        <taxon>Bignoniaceae</taxon>
        <taxon>Crescentiina</taxon>
        <taxon>Tabebuia alliance</taxon>
        <taxon>Handroanthus</taxon>
    </lineage>
</organism>
<dbReference type="GO" id="GO:0006357">
    <property type="term" value="P:regulation of transcription by RNA polymerase II"/>
    <property type="evidence" value="ECO:0007669"/>
    <property type="project" value="TreeGrafter"/>
</dbReference>
<dbReference type="STRING" id="429701.A0A2G9GAP3"/>
<protein>
    <submittedName>
        <fullName evidence="3">Histone acetyltransferase</fullName>
        <ecNumber evidence="3">2.3.1.48</ecNumber>
    </submittedName>
</protein>